<dbReference type="InterPro" id="IPR010341">
    <property type="entry name" value="DUF936_pln"/>
</dbReference>
<evidence type="ECO:0000259" key="3">
    <source>
        <dbReference type="Pfam" id="PF21647"/>
    </source>
</evidence>
<feature type="region of interest" description="Disordered" evidence="1">
    <location>
        <begin position="180"/>
        <end position="201"/>
    </location>
</feature>
<dbReference type="AlphaFoldDB" id="A0A833QPJ1"/>
<protein>
    <submittedName>
        <fullName evidence="4">Uncharacterized protein</fullName>
    </submittedName>
</protein>
<proteinExistence type="predicted"/>
<dbReference type="InterPro" id="IPR049172">
    <property type="entry name" value="DUF6857_pln"/>
</dbReference>
<dbReference type="OrthoDB" id="773154at2759"/>
<comment type="caution">
    <text evidence="4">The sequence shown here is derived from an EMBL/GenBank/DDBJ whole genome shotgun (WGS) entry which is preliminary data.</text>
</comment>
<feature type="compositionally biased region" description="Acidic residues" evidence="1">
    <location>
        <begin position="218"/>
        <end position="227"/>
    </location>
</feature>
<dbReference type="Pfam" id="PF21647">
    <property type="entry name" value="DUF6857"/>
    <property type="match status" value="1"/>
</dbReference>
<reference evidence="4" key="1">
    <citation type="submission" date="2020-01" db="EMBL/GenBank/DDBJ databases">
        <title>Genome sequence of Kobresia littledalei, the first chromosome-level genome in the family Cyperaceae.</title>
        <authorList>
            <person name="Qu G."/>
        </authorList>
    </citation>
    <scope>NUCLEOTIDE SEQUENCE</scope>
    <source>
        <strain evidence="4">C.B.Clarke</strain>
        <tissue evidence="4">Leaf</tissue>
    </source>
</reference>
<organism evidence="4 5">
    <name type="scientific">Carex littledalei</name>
    <dbReference type="NCBI Taxonomy" id="544730"/>
    <lineage>
        <taxon>Eukaryota</taxon>
        <taxon>Viridiplantae</taxon>
        <taxon>Streptophyta</taxon>
        <taxon>Embryophyta</taxon>
        <taxon>Tracheophyta</taxon>
        <taxon>Spermatophyta</taxon>
        <taxon>Magnoliopsida</taxon>
        <taxon>Liliopsida</taxon>
        <taxon>Poales</taxon>
        <taxon>Cyperaceae</taxon>
        <taxon>Cyperoideae</taxon>
        <taxon>Cariceae</taxon>
        <taxon>Carex</taxon>
        <taxon>Carex subgen. Euthyceras</taxon>
    </lineage>
</organism>
<dbReference type="Proteomes" id="UP000623129">
    <property type="component" value="Unassembled WGS sequence"/>
</dbReference>
<dbReference type="PANTHER" id="PTHR31928">
    <property type="entry name" value="EXPRESSED PROTEIN"/>
    <property type="match status" value="1"/>
</dbReference>
<evidence type="ECO:0000256" key="1">
    <source>
        <dbReference type="SAM" id="MobiDB-lite"/>
    </source>
</evidence>
<feature type="compositionally biased region" description="Low complexity" evidence="1">
    <location>
        <begin position="232"/>
        <end position="247"/>
    </location>
</feature>
<keyword evidence="5" id="KW-1185">Reference proteome</keyword>
<sequence>MAHFSSSPMSSLQSGVILKLLQAVDPSSRNETLPLTGHLVPAVLQVTGITPAVAGPDIFSGHQGFYLRLSDLSHSSYFSLPPEHDDLILADRLHLGQLLQVNCLKPAVPVPILHDFLVLPGRFPCLQDTADLTVPNPNSNCPSTDIKKVIYTSSNAVPIRPLPVAKLKSHLPRSISASVSRTWSMSSSPENTTLRKGELDRRTSEVLSELRKFRVTCADDDSGNDSDESSRSRFSSCTSSSSNNSSSPYVAIVKPIRKGWDDSESVKGIKPTHYRSRSASLSPNRLAHLRSISKNLSSQETMTSKRKTERVFNVLGSFSKRKICPTPPKATREGLCTPSHFCAANCIKWPESSVAWNSLSLNLSKHGREAVKHRDLALQTALDALMEASASDILIQCLSTYAEIQSDKDDDPKDLIDRYLKFQRELDQAILIIQSMTRQKQLNKTVSKIATERKQCAFSWIKSALESDLTKYPNQTIFDSKFPKPVDETLGESKIVSPVTCCHKPRSRKNCDNLTEQNAFLTVLELATALRNESAQWFLKYVEKFLDAVEACESHIGGLLCQMKKLDDWLNEVVKKEKAVVLVDRNKDCAMLSEEEETDACERVRKKIYGVLLRHVESAAVALESISATDEEKEIE</sequence>
<evidence type="ECO:0000313" key="5">
    <source>
        <dbReference type="Proteomes" id="UP000623129"/>
    </source>
</evidence>
<evidence type="ECO:0000259" key="2">
    <source>
        <dbReference type="Pfam" id="PF06075"/>
    </source>
</evidence>
<evidence type="ECO:0000313" key="4">
    <source>
        <dbReference type="EMBL" id="KAF3323301.1"/>
    </source>
</evidence>
<feature type="domain" description="DUF936" evidence="2">
    <location>
        <begin position="12"/>
        <end position="133"/>
    </location>
</feature>
<name>A0A833QPJ1_9POAL</name>
<feature type="compositionally biased region" description="Polar residues" evidence="1">
    <location>
        <begin position="180"/>
        <end position="192"/>
    </location>
</feature>
<dbReference type="Pfam" id="PF06075">
    <property type="entry name" value="DUF936"/>
    <property type="match status" value="1"/>
</dbReference>
<feature type="domain" description="DUF6857" evidence="3">
    <location>
        <begin position="345"/>
        <end position="622"/>
    </location>
</feature>
<accession>A0A833QPJ1</accession>
<dbReference type="InterPro" id="IPR048297">
    <property type="entry name" value="DUF936_dom_pln"/>
</dbReference>
<dbReference type="EMBL" id="SWLB01000023">
    <property type="protein sequence ID" value="KAF3323301.1"/>
    <property type="molecule type" value="Genomic_DNA"/>
</dbReference>
<gene>
    <name evidence="4" type="ORF">FCM35_KLT12032</name>
</gene>
<dbReference type="PANTHER" id="PTHR31928:SF13">
    <property type="entry name" value="OS07G0588300 PROTEIN"/>
    <property type="match status" value="1"/>
</dbReference>
<feature type="region of interest" description="Disordered" evidence="1">
    <location>
        <begin position="218"/>
        <end position="248"/>
    </location>
</feature>